<feature type="non-terminal residue" evidence="2">
    <location>
        <position position="1"/>
    </location>
</feature>
<evidence type="ECO:0000313" key="2">
    <source>
        <dbReference type="EMBL" id="CAK0819937.1"/>
    </source>
</evidence>
<evidence type="ECO:0000313" key="3">
    <source>
        <dbReference type="Proteomes" id="UP001189429"/>
    </source>
</evidence>
<feature type="compositionally biased region" description="Low complexity" evidence="1">
    <location>
        <begin position="239"/>
        <end position="251"/>
    </location>
</feature>
<protein>
    <submittedName>
        <fullName evidence="2">Uncharacterized protein</fullName>
    </submittedName>
</protein>
<feature type="compositionally biased region" description="Low complexity" evidence="1">
    <location>
        <begin position="201"/>
        <end position="218"/>
    </location>
</feature>
<comment type="caution">
    <text evidence="2">The sequence shown here is derived from an EMBL/GenBank/DDBJ whole genome shotgun (WGS) entry which is preliminary data.</text>
</comment>
<feature type="compositionally biased region" description="Basic and acidic residues" evidence="1">
    <location>
        <begin position="222"/>
        <end position="231"/>
    </location>
</feature>
<feature type="region of interest" description="Disordered" evidence="1">
    <location>
        <begin position="424"/>
        <end position="504"/>
    </location>
</feature>
<keyword evidence="3" id="KW-1185">Reference proteome</keyword>
<dbReference type="EMBL" id="CAUYUJ010007204">
    <property type="protein sequence ID" value="CAK0819937.1"/>
    <property type="molecule type" value="Genomic_DNA"/>
</dbReference>
<feature type="region of interest" description="Disordered" evidence="1">
    <location>
        <begin position="193"/>
        <end position="254"/>
    </location>
</feature>
<evidence type="ECO:0000256" key="1">
    <source>
        <dbReference type="SAM" id="MobiDB-lite"/>
    </source>
</evidence>
<feature type="compositionally biased region" description="Basic and acidic residues" evidence="1">
    <location>
        <begin position="467"/>
        <end position="476"/>
    </location>
</feature>
<sequence>GEYVLRIDGVYAATSGGQFARATQICCSDGYWSWWMAHPVEQGGAGRVLYHFCAREMCVAEPPAPRITVIHVSEFEEIDPAELAEFYRECRPTDAWARWPEDLGPEPGGDVVESGSPEADEYGMPLDSCRERAAPRAAVAAKPRAAAPLPGAKQAAAQQPSPLEAAGARLAADVPEARDAGFLRARLEPLRGALQPGQGGAATAERPAGGAAPAAPRGATKRPVEEVVRERAGKRRPPDVLADPAGAASAAGVGGSGEGPLLQLLLEAASSRGSSADLLQSMLGATSGSSDGAVPRGLATRRGHFRQIAAKFPGLLPEQTRAKMSEYVTAQVGGETAEELPPIILKDFLNVFIPQNPIKSIGIEAADAILSGKTSYALDVLSQRFKALQLFAIDKAWSGARWLELTPPSKEQLALRTEDEEIVRAGKGSLKRPGARTPADLVKDLPSPPGAASTPSRPAPGPARTAQLRDDDDSRGNPHKALSWKAVKGAHPKRQGETRGAYGMRLRKLMQEARGRQGRPAR</sequence>
<gene>
    <name evidence="2" type="ORF">PCOR1329_LOCUS21783</name>
</gene>
<feature type="compositionally biased region" description="Low complexity" evidence="1">
    <location>
        <begin position="135"/>
        <end position="160"/>
    </location>
</feature>
<feature type="region of interest" description="Disordered" evidence="1">
    <location>
        <begin position="98"/>
        <end position="168"/>
    </location>
</feature>
<reference evidence="2" key="1">
    <citation type="submission" date="2023-10" db="EMBL/GenBank/DDBJ databases">
        <authorList>
            <person name="Chen Y."/>
            <person name="Shah S."/>
            <person name="Dougan E. K."/>
            <person name="Thang M."/>
            <person name="Chan C."/>
        </authorList>
    </citation>
    <scope>NUCLEOTIDE SEQUENCE [LARGE SCALE GENOMIC DNA]</scope>
</reference>
<proteinExistence type="predicted"/>
<accession>A0ABN9RL96</accession>
<name>A0ABN9RL96_9DINO</name>
<organism evidence="2 3">
    <name type="scientific">Prorocentrum cordatum</name>
    <dbReference type="NCBI Taxonomy" id="2364126"/>
    <lineage>
        <taxon>Eukaryota</taxon>
        <taxon>Sar</taxon>
        <taxon>Alveolata</taxon>
        <taxon>Dinophyceae</taxon>
        <taxon>Prorocentrales</taxon>
        <taxon>Prorocentraceae</taxon>
        <taxon>Prorocentrum</taxon>
    </lineage>
</organism>
<dbReference type="Proteomes" id="UP001189429">
    <property type="component" value="Unassembled WGS sequence"/>
</dbReference>